<keyword evidence="3" id="KW-1185">Reference proteome</keyword>
<accession>A0A9P0A060</accession>
<dbReference type="Proteomes" id="UP001152759">
    <property type="component" value="Chromosome 10"/>
</dbReference>
<evidence type="ECO:0000313" key="2">
    <source>
        <dbReference type="EMBL" id="CAH0383010.1"/>
    </source>
</evidence>
<name>A0A9P0A060_BEMTA</name>
<feature type="compositionally biased region" description="Low complexity" evidence="1">
    <location>
        <begin position="42"/>
        <end position="56"/>
    </location>
</feature>
<dbReference type="AlphaFoldDB" id="A0A9P0A060"/>
<evidence type="ECO:0000256" key="1">
    <source>
        <dbReference type="SAM" id="MobiDB-lite"/>
    </source>
</evidence>
<evidence type="ECO:0000313" key="3">
    <source>
        <dbReference type="Proteomes" id="UP001152759"/>
    </source>
</evidence>
<feature type="region of interest" description="Disordered" evidence="1">
    <location>
        <begin position="1"/>
        <end position="75"/>
    </location>
</feature>
<feature type="compositionally biased region" description="Basic and acidic residues" evidence="1">
    <location>
        <begin position="27"/>
        <end position="40"/>
    </location>
</feature>
<gene>
    <name evidence="2" type="ORF">BEMITA_LOCUS2497</name>
</gene>
<sequence>MSDEEDGLDVLNIKPPQAVIAKPSRSKHSDRLYHSRRDEAVVEAVEVAPALVAGEDGSPRGGDDEGEEPGSEHEVDLRGLDLVAAHVDLEMANHHRGELVEPLTDRLEHDQAQGDPHHRASFGKPVPTLIGCSFHGALESYDSYSFFKRGTSNCGCSHVDG</sequence>
<proteinExistence type="predicted"/>
<protein>
    <submittedName>
        <fullName evidence="2">Uncharacterized protein</fullName>
    </submittedName>
</protein>
<organism evidence="2 3">
    <name type="scientific">Bemisia tabaci</name>
    <name type="common">Sweetpotato whitefly</name>
    <name type="synonym">Aleurodes tabaci</name>
    <dbReference type="NCBI Taxonomy" id="7038"/>
    <lineage>
        <taxon>Eukaryota</taxon>
        <taxon>Metazoa</taxon>
        <taxon>Ecdysozoa</taxon>
        <taxon>Arthropoda</taxon>
        <taxon>Hexapoda</taxon>
        <taxon>Insecta</taxon>
        <taxon>Pterygota</taxon>
        <taxon>Neoptera</taxon>
        <taxon>Paraneoptera</taxon>
        <taxon>Hemiptera</taxon>
        <taxon>Sternorrhyncha</taxon>
        <taxon>Aleyrodoidea</taxon>
        <taxon>Aleyrodidae</taxon>
        <taxon>Aleyrodinae</taxon>
        <taxon>Bemisia</taxon>
    </lineage>
</organism>
<reference evidence="2" key="1">
    <citation type="submission" date="2021-12" db="EMBL/GenBank/DDBJ databases">
        <authorList>
            <person name="King R."/>
        </authorList>
    </citation>
    <scope>NUCLEOTIDE SEQUENCE</scope>
</reference>
<dbReference type="EMBL" id="OU963871">
    <property type="protein sequence ID" value="CAH0383010.1"/>
    <property type="molecule type" value="Genomic_DNA"/>
</dbReference>